<proteinExistence type="predicted"/>
<dbReference type="Gene3D" id="3.40.33.10">
    <property type="entry name" value="CAP"/>
    <property type="match status" value="1"/>
</dbReference>
<evidence type="ECO:0000256" key="2">
    <source>
        <dbReference type="SAM" id="Phobius"/>
    </source>
</evidence>
<name>A0A7W9JF31_9ACTN</name>
<protein>
    <recommendedName>
        <fullName evidence="5">SCP domain-containing protein</fullName>
    </recommendedName>
</protein>
<feature type="compositionally biased region" description="Pro residues" evidence="1">
    <location>
        <begin position="84"/>
        <end position="94"/>
    </location>
</feature>
<dbReference type="AlphaFoldDB" id="A0A7W9JF31"/>
<dbReference type="InterPro" id="IPR035940">
    <property type="entry name" value="CAP_sf"/>
</dbReference>
<dbReference type="Proteomes" id="UP000549971">
    <property type="component" value="Unassembled WGS sequence"/>
</dbReference>
<keyword evidence="4" id="KW-1185">Reference proteome</keyword>
<feature type="compositionally biased region" description="Polar residues" evidence="1">
    <location>
        <begin position="223"/>
        <end position="235"/>
    </location>
</feature>
<feature type="region of interest" description="Disordered" evidence="1">
    <location>
        <begin position="68"/>
        <end position="182"/>
    </location>
</feature>
<feature type="compositionally biased region" description="Polar residues" evidence="1">
    <location>
        <begin position="205"/>
        <end position="214"/>
    </location>
</feature>
<evidence type="ECO:0008006" key="5">
    <source>
        <dbReference type="Google" id="ProtNLM"/>
    </source>
</evidence>
<evidence type="ECO:0000313" key="3">
    <source>
        <dbReference type="EMBL" id="MBB5840785.1"/>
    </source>
</evidence>
<keyword evidence="2" id="KW-0812">Transmembrane</keyword>
<dbReference type="EMBL" id="JACHMY010000001">
    <property type="protein sequence ID" value="MBB5840785.1"/>
    <property type="molecule type" value="Genomic_DNA"/>
</dbReference>
<feature type="region of interest" description="Disordered" evidence="1">
    <location>
        <begin position="1"/>
        <end position="24"/>
    </location>
</feature>
<feature type="compositionally biased region" description="Low complexity" evidence="1">
    <location>
        <begin position="108"/>
        <end position="168"/>
    </location>
</feature>
<keyword evidence="2" id="KW-0472">Membrane</keyword>
<reference evidence="3 4" key="1">
    <citation type="submission" date="2020-08" db="EMBL/GenBank/DDBJ databases">
        <title>Sequencing the genomes of 1000 actinobacteria strains.</title>
        <authorList>
            <person name="Klenk H.-P."/>
        </authorList>
    </citation>
    <scope>NUCLEOTIDE SEQUENCE [LARGE SCALE GENOMIC DNA]</scope>
    <source>
        <strain evidence="3 4">DSM 28967</strain>
    </source>
</reference>
<feature type="compositionally biased region" description="Low complexity" evidence="1">
    <location>
        <begin position="69"/>
        <end position="83"/>
    </location>
</feature>
<accession>A0A7W9JF31</accession>
<gene>
    <name evidence="3" type="ORF">HDA39_007519</name>
</gene>
<organism evidence="3 4">
    <name type="scientific">Kribbella italica</name>
    <dbReference type="NCBI Taxonomy" id="1540520"/>
    <lineage>
        <taxon>Bacteria</taxon>
        <taxon>Bacillati</taxon>
        <taxon>Actinomycetota</taxon>
        <taxon>Actinomycetes</taxon>
        <taxon>Propionibacteriales</taxon>
        <taxon>Kribbellaceae</taxon>
        <taxon>Kribbella</taxon>
    </lineage>
</organism>
<feature type="transmembrane region" description="Helical" evidence="2">
    <location>
        <begin position="27"/>
        <end position="45"/>
    </location>
</feature>
<dbReference type="RefSeq" id="WP_184803405.1">
    <property type="nucleotide sequence ID" value="NZ_JACHMY010000001.1"/>
</dbReference>
<sequence length="303" mass="31411">MSEPGATARRRRSRRAAPQPSRVRRPLIAIASVILVITPISWILLHQPQSDQADASVPYVTRDDDTYITASTDPVVDTTDAPPTAVPSTPPTPGKTPSTPGVTPPLTPGQTPGTPGTADPTTTPTDGPTGEPTDPPTSGTTTAPPPSSETQNPRPTKTPTRTPTDDPTPSTPPPNNDDGNMSGAEVELFSLVDNARQDRGCAPLQRNSSLSNGAGSDADTRARNGQVSDGGNSYAATGGDGMSAKSAFDKLKSERGGTIFNCGLDELGVGRGDSTREEGGALCDLLDVGCTERTRVAWVVDFD</sequence>
<evidence type="ECO:0000256" key="1">
    <source>
        <dbReference type="SAM" id="MobiDB-lite"/>
    </source>
</evidence>
<feature type="region of interest" description="Disordered" evidence="1">
    <location>
        <begin position="201"/>
        <end position="244"/>
    </location>
</feature>
<evidence type="ECO:0000313" key="4">
    <source>
        <dbReference type="Proteomes" id="UP000549971"/>
    </source>
</evidence>
<keyword evidence="2" id="KW-1133">Transmembrane helix</keyword>
<comment type="caution">
    <text evidence="3">The sequence shown here is derived from an EMBL/GenBank/DDBJ whole genome shotgun (WGS) entry which is preliminary data.</text>
</comment>